<dbReference type="GO" id="GO:0006281">
    <property type="term" value="P:DNA repair"/>
    <property type="evidence" value="ECO:0007669"/>
    <property type="project" value="InterPro"/>
</dbReference>
<evidence type="ECO:0000259" key="1">
    <source>
        <dbReference type="Pfam" id="PF09382"/>
    </source>
</evidence>
<dbReference type="Gene3D" id="1.10.10.10">
    <property type="entry name" value="Winged helix-like DNA-binding domain superfamily/Winged helix DNA-binding domain"/>
    <property type="match status" value="1"/>
</dbReference>
<sequence>MFHYKYRQQLLYTYLWPDCHIISNPCNKYDNCIQCDEDKPILFDATEEVYKILEVAKALTFKFSTKISLEDVVNVFSRSNTEKIRKNKYDQLVLCRGVKLYAKKEPTRLISKETAQTALNDLVSKRIIKQKLQLQKLKTI</sequence>
<dbReference type="GO" id="GO:0006260">
    <property type="term" value="P:DNA replication"/>
    <property type="evidence" value="ECO:0007669"/>
    <property type="project" value="InterPro"/>
</dbReference>
<feature type="domain" description="RQC" evidence="1">
    <location>
        <begin position="40"/>
        <end position="119"/>
    </location>
</feature>
<dbReference type="EMBL" id="WTPW01000342">
    <property type="protein sequence ID" value="KAF0520875.1"/>
    <property type="molecule type" value="Genomic_DNA"/>
</dbReference>
<evidence type="ECO:0000313" key="2">
    <source>
        <dbReference type="EMBL" id="KAF0520875.1"/>
    </source>
</evidence>
<dbReference type="GO" id="GO:0043138">
    <property type="term" value="F:3'-5' DNA helicase activity"/>
    <property type="evidence" value="ECO:0007669"/>
    <property type="project" value="InterPro"/>
</dbReference>
<accession>A0A8H4AQ50</accession>
<dbReference type="OrthoDB" id="2420251at2759"/>
<evidence type="ECO:0000313" key="3">
    <source>
        <dbReference type="Proteomes" id="UP000439903"/>
    </source>
</evidence>
<dbReference type="InterPro" id="IPR036388">
    <property type="entry name" value="WH-like_DNA-bd_sf"/>
</dbReference>
<organism evidence="2 3">
    <name type="scientific">Gigaspora margarita</name>
    <dbReference type="NCBI Taxonomy" id="4874"/>
    <lineage>
        <taxon>Eukaryota</taxon>
        <taxon>Fungi</taxon>
        <taxon>Fungi incertae sedis</taxon>
        <taxon>Mucoromycota</taxon>
        <taxon>Glomeromycotina</taxon>
        <taxon>Glomeromycetes</taxon>
        <taxon>Diversisporales</taxon>
        <taxon>Gigasporaceae</taxon>
        <taxon>Gigaspora</taxon>
    </lineage>
</organism>
<dbReference type="InterPro" id="IPR018982">
    <property type="entry name" value="RQC_domain"/>
</dbReference>
<proteinExistence type="predicted"/>
<protein>
    <submittedName>
        <fullName evidence="2">ATP dependent DNA helicase</fullName>
    </submittedName>
</protein>
<comment type="caution">
    <text evidence="2">The sequence shown here is derived from an EMBL/GenBank/DDBJ whole genome shotgun (WGS) entry which is preliminary data.</text>
</comment>
<name>A0A8H4AQ50_GIGMA</name>
<keyword evidence="2" id="KW-0067">ATP-binding</keyword>
<keyword evidence="2" id="KW-0347">Helicase</keyword>
<dbReference type="Pfam" id="PF09382">
    <property type="entry name" value="RQC"/>
    <property type="match status" value="1"/>
</dbReference>
<reference evidence="2 3" key="1">
    <citation type="journal article" date="2019" name="Environ. Microbiol.">
        <title>At the nexus of three kingdoms: the genome of the mycorrhizal fungus Gigaspora margarita provides insights into plant, endobacterial and fungal interactions.</title>
        <authorList>
            <person name="Venice F."/>
            <person name="Ghignone S."/>
            <person name="Salvioli di Fossalunga A."/>
            <person name="Amselem J."/>
            <person name="Novero M."/>
            <person name="Xianan X."/>
            <person name="Sedzielewska Toro K."/>
            <person name="Morin E."/>
            <person name="Lipzen A."/>
            <person name="Grigoriev I.V."/>
            <person name="Henrissat B."/>
            <person name="Martin F.M."/>
            <person name="Bonfante P."/>
        </authorList>
    </citation>
    <scope>NUCLEOTIDE SEQUENCE [LARGE SCALE GENOMIC DNA]</scope>
    <source>
        <strain evidence="2 3">BEG34</strain>
    </source>
</reference>
<gene>
    <name evidence="2" type="ORF">F8M41_016031</name>
</gene>
<dbReference type="Proteomes" id="UP000439903">
    <property type="component" value="Unassembled WGS sequence"/>
</dbReference>
<dbReference type="AlphaFoldDB" id="A0A8H4AQ50"/>
<keyword evidence="3" id="KW-1185">Reference proteome</keyword>
<keyword evidence="2" id="KW-0378">Hydrolase</keyword>
<keyword evidence="2" id="KW-0547">Nucleotide-binding</keyword>